<dbReference type="EC" id="2.7.7.65" evidence="3"/>
<dbReference type="GO" id="GO:0005886">
    <property type="term" value="C:plasma membrane"/>
    <property type="evidence" value="ECO:0007669"/>
    <property type="project" value="UniProtKB-SubCell"/>
</dbReference>
<dbReference type="FunFam" id="3.30.70.270:FF:000001">
    <property type="entry name" value="Diguanylate cyclase domain protein"/>
    <property type="match status" value="1"/>
</dbReference>
<dbReference type="RefSeq" id="WP_074867832.1">
    <property type="nucleotide sequence ID" value="NZ_FOAS01000009.1"/>
</dbReference>
<comment type="subcellular location">
    <subcellularLocation>
        <location evidence="2">Cell inner membrane</location>
    </subcellularLocation>
</comment>
<dbReference type="GO" id="GO:0043709">
    <property type="term" value="P:cell adhesion involved in single-species biofilm formation"/>
    <property type="evidence" value="ECO:0007669"/>
    <property type="project" value="TreeGrafter"/>
</dbReference>
<evidence type="ECO:0000259" key="6">
    <source>
        <dbReference type="PROSITE" id="PS50887"/>
    </source>
</evidence>
<dbReference type="GO" id="GO:1902201">
    <property type="term" value="P:negative regulation of bacterial-type flagellum-dependent cell motility"/>
    <property type="evidence" value="ECO:0007669"/>
    <property type="project" value="TreeGrafter"/>
</dbReference>
<evidence type="ECO:0000256" key="2">
    <source>
        <dbReference type="ARBA" id="ARBA00004533"/>
    </source>
</evidence>
<protein>
    <recommendedName>
        <fullName evidence="3">diguanylate cyclase</fullName>
        <ecNumber evidence="3">2.7.7.65</ecNumber>
    </recommendedName>
</protein>
<dbReference type="InterPro" id="IPR029787">
    <property type="entry name" value="Nucleotide_cyclase"/>
</dbReference>
<dbReference type="InterPro" id="IPR043128">
    <property type="entry name" value="Rev_trsase/Diguanyl_cyclase"/>
</dbReference>
<dbReference type="InterPro" id="IPR050469">
    <property type="entry name" value="Diguanylate_Cyclase"/>
</dbReference>
<dbReference type="PANTHER" id="PTHR45138:SF9">
    <property type="entry name" value="DIGUANYLATE CYCLASE DGCM-RELATED"/>
    <property type="match status" value="1"/>
</dbReference>
<feature type="transmembrane region" description="Helical" evidence="5">
    <location>
        <begin position="17"/>
        <end position="37"/>
    </location>
</feature>
<dbReference type="SUPFAM" id="SSF55785">
    <property type="entry name" value="PYP-like sensor domain (PAS domain)"/>
    <property type="match status" value="1"/>
</dbReference>
<dbReference type="PROSITE" id="PS50887">
    <property type="entry name" value="GGDEF"/>
    <property type="match status" value="1"/>
</dbReference>
<dbReference type="NCBIfam" id="TIGR00254">
    <property type="entry name" value="GGDEF"/>
    <property type="match status" value="1"/>
</dbReference>
<organism evidence="7 8">
    <name type="scientific">Atopomonas hussainii</name>
    <dbReference type="NCBI Taxonomy" id="1429083"/>
    <lineage>
        <taxon>Bacteria</taxon>
        <taxon>Pseudomonadati</taxon>
        <taxon>Pseudomonadota</taxon>
        <taxon>Gammaproteobacteria</taxon>
        <taxon>Pseudomonadales</taxon>
        <taxon>Pseudomonadaceae</taxon>
        <taxon>Atopomonas</taxon>
    </lineage>
</organism>
<name>A0A1H7N4Y7_9GAMM</name>
<evidence type="ECO:0000313" key="7">
    <source>
        <dbReference type="EMBL" id="SEL18381.1"/>
    </source>
</evidence>
<dbReference type="SMART" id="SM00267">
    <property type="entry name" value="GGDEF"/>
    <property type="match status" value="1"/>
</dbReference>
<accession>A0A1H7N4Y7</accession>
<feature type="domain" description="GGDEF" evidence="6">
    <location>
        <begin position="457"/>
        <end position="590"/>
    </location>
</feature>
<dbReference type="InterPro" id="IPR035965">
    <property type="entry name" value="PAS-like_dom_sf"/>
</dbReference>
<dbReference type="InterPro" id="IPR000160">
    <property type="entry name" value="GGDEF_dom"/>
</dbReference>
<dbReference type="GO" id="GO:0052621">
    <property type="term" value="F:diguanylate cyclase activity"/>
    <property type="evidence" value="ECO:0007669"/>
    <property type="project" value="UniProtKB-EC"/>
</dbReference>
<sequence>MAHNTGLTHWLLRHAKLVLGLIALVGLLGVWFSWLLWQLLSSKEHQVVAEQQRSAATLLVERVQEDLEEQLRSFARFGRRIESLEQFDTHSWQHESHVQLEDFSSWHVLVLIDRQYRLRHVFTRAGDLPLEQAHYQQVLRRFSGLAEQAREQRRDAMTPPHLTRHNRLGQGHLVPLYDPQGAFIGWLYGGFFVGELMARALIPMIEQGYVIRLQQGEQVIFDNDPERRLGNSQGVATHSPLYLRDTRYDIWLEPSEALVSAGFTDWPQWVLLASLLNTALLMLALFYNYRRLQAEQAVRQSKLLVQELLALTGQAADALLVMKPEGRQVLYASPRLLELTGHANEAAIQRLLKERPSALTPEPERWQADFTPGKTHEFRAQLAHTNGSLRTVDVSARGVLFHRERFVLYSCRDASQRMAVEQALKEQSLLDGLTGLHNRRAFDQAIARAIDGLQAGAPCTLVMLDVDYFKRFNDSLGHQAGDDCLRELGQLLSDNTRRDSEQAFRYGGEEFALLLEGDSNAAGKAAEHIRLALQQRAITHPQSPLGEVTISLGLAEGLAQQSAEAWLKAADQALYQAKQQGRNCVVKADA</sequence>
<evidence type="ECO:0000313" key="8">
    <source>
        <dbReference type="Proteomes" id="UP000185766"/>
    </source>
</evidence>
<dbReference type="AlphaFoldDB" id="A0A1H7N4Y7"/>
<keyword evidence="5" id="KW-0472">Membrane</keyword>
<comment type="cofactor">
    <cofactor evidence="1">
        <name>Mg(2+)</name>
        <dbReference type="ChEBI" id="CHEBI:18420"/>
    </cofactor>
</comment>
<dbReference type="CDD" id="cd01949">
    <property type="entry name" value="GGDEF"/>
    <property type="match status" value="1"/>
</dbReference>
<keyword evidence="5" id="KW-1133">Transmembrane helix</keyword>
<evidence type="ECO:0000256" key="4">
    <source>
        <dbReference type="ARBA" id="ARBA00034247"/>
    </source>
</evidence>
<evidence type="ECO:0000256" key="5">
    <source>
        <dbReference type="SAM" id="Phobius"/>
    </source>
</evidence>
<evidence type="ECO:0000256" key="3">
    <source>
        <dbReference type="ARBA" id="ARBA00012528"/>
    </source>
</evidence>
<dbReference type="Gene3D" id="3.30.70.270">
    <property type="match status" value="1"/>
</dbReference>
<dbReference type="PANTHER" id="PTHR45138">
    <property type="entry name" value="REGULATORY COMPONENTS OF SENSORY TRANSDUCTION SYSTEM"/>
    <property type="match status" value="1"/>
</dbReference>
<dbReference type="SUPFAM" id="SSF55073">
    <property type="entry name" value="Nucleotide cyclase"/>
    <property type="match status" value="1"/>
</dbReference>
<keyword evidence="5" id="KW-0812">Transmembrane</keyword>
<proteinExistence type="predicted"/>
<gene>
    <name evidence="7" type="ORF">SAMN05216214_10922</name>
</gene>
<dbReference type="Proteomes" id="UP000185766">
    <property type="component" value="Unassembled WGS sequence"/>
</dbReference>
<dbReference type="EMBL" id="FOAS01000009">
    <property type="protein sequence ID" value="SEL18381.1"/>
    <property type="molecule type" value="Genomic_DNA"/>
</dbReference>
<dbReference type="STRING" id="1429083.GCA_001885685_02968"/>
<comment type="catalytic activity">
    <reaction evidence="4">
        <text>2 GTP = 3',3'-c-di-GMP + 2 diphosphate</text>
        <dbReference type="Rhea" id="RHEA:24898"/>
        <dbReference type="ChEBI" id="CHEBI:33019"/>
        <dbReference type="ChEBI" id="CHEBI:37565"/>
        <dbReference type="ChEBI" id="CHEBI:58805"/>
        <dbReference type="EC" id="2.7.7.65"/>
    </reaction>
</comment>
<keyword evidence="8" id="KW-1185">Reference proteome</keyword>
<dbReference type="Pfam" id="PF00990">
    <property type="entry name" value="GGDEF"/>
    <property type="match status" value="1"/>
</dbReference>
<reference evidence="7 8" key="1">
    <citation type="submission" date="2016-10" db="EMBL/GenBank/DDBJ databases">
        <authorList>
            <person name="de Groot N.N."/>
        </authorList>
    </citation>
    <scope>NUCLEOTIDE SEQUENCE [LARGE SCALE GENOMIC DNA]</scope>
    <source>
        <strain evidence="7 8">JCM 19513</strain>
    </source>
</reference>
<evidence type="ECO:0000256" key="1">
    <source>
        <dbReference type="ARBA" id="ARBA00001946"/>
    </source>
</evidence>
<dbReference type="Gene3D" id="3.30.450.20">
    <property type="entry name" value="PAS domain"/>
    <property type="match status" value="1"/>
</dbReference>